<evidence type="ECO:0000259" key="3">
    <source>
        <dbReference type="PROSITE" id="PS50200"/>
    </source>
</evidence>
<dbReference type="PROSITE" id="PS50088">
    <property type="entry name" value="ANK_REPEAT"/>
    <property type="match status" value="1"/>
</dbReference>
<dbReference type="Pfam" id="PF00041">
    <property type="entry name" value="fn3"/>
    <property type="match status" value="1"/>
</dbReference>
<dbReference type="InterPro" id="IPR013783">
    <property type="entry name" value="Ig-like_fold"/>
</dbReference>
<dbReference type="InterPro" id="IPR003961">
    <property type="entry name" value="FN3_dom"/>
</dbReference>
<dbReference type="SMART" id="SM00060">
    <property type="entry name" value="FN3"/>
    <property type="match status" value="1"/>
</dbReference>
<evidence type="ECO:0000259" key="4">
    <source>
        <dbReference type="PROSITE" id="PS50853"/>
    </source>
</evidence>
<feature type="region of interest" description="Disordered" evidence="2">
    <location>
        <begin position="1439"/>
        <end position="1524"/>
    </location>
</feature>
<comment type="caution">
    <text evidence="5">The sequence shown here is derived from an EMBL/GenBank/DDBJ whole genome shotgun (WGS) entry which is preliminary data.</text>
</comment>
<dbReference type="Proteomes" id="UP001367676">
    <property type="component" value="Unassembled WGS sequence"/>
</dbReference>
<name>A0AAN9T4I0_9HEMI</name>
<sequence length="1646" mass="185621">MKNKNDSSQNSFGESKAAPSVTALRKLFESNFKLSNLTNAFKSKNSQTSARSAVASKNVLQSDVAVQWPESVRENRNRAHRIVSSGDEGCYVDCKIENCCCKTFFRQYDGTPNFRQPAAAKLPLRERNDNSIFDRRRPERWSAASSSSYNLSKERQLPRLKQVQDLHRQLAPQEFHQPAIHNTVDQILETRQSRFYISYDFYKSKAHEIFDETPVSAVSVKRLKSASRKAGKSVNFLEKIGKSETDDDGASDRSSSSNHSKGKGSSAVPFHKTKASGFVNFTAASLSEGGYIKNACDLPSTVGKVEGSNHLSDLHDEWSAPMAIRHHEQLPKVHVSGKEQLGMFQKADFNGKVHPRFYQEMNSEGSATQRLFQKVESKSKGYQGLVQKDAGDGAYHELLHKLDLGGKSFGKVLQESESYRVSGLGFKHRIPKLKNIALREHTHPYSLKKPRLTVKGVKNRNMRNIQRRQKLSQQTALARSQTFGGYDNFAYRRSITDLQLPKLPEESVVDEPAASVTAAVDAGAADGNAKNGFDEVDAYSDSSDFDVPCRPRPASISVIGIDDGPHFHVDSRMTSYNWPVTSFYVERDDKEPSSKPKRSSSFMDLSSKLSSREKSQNPVARKTNLKRHCSLGYLENEFFEYNFTLQRRSLENINTLFAAVEHGYVEKTKTILESSEVDVNSVNSDGLSPLDVAVLSNNKPLVKLLVAYGAQEGRKFYSADDMRNHLYHLLHEAERRVQELGSSLRLNIESDQSSLSSSSSNIPSISIGDSAQNKTYSIWERRAKGLKRMLMGFEQIRPPDLPSVVTIEVTSTSSVMVYFTESDNKDSSVTTKFRVQWSTDKDFSSLCGHYEVADTRQLRYHINNLRKGQSYYVRVASGNIKGYSSYKLSTPLFIVPSSWQDITEKDVRFSNSMKDTLDSIFTNVVVTHPYLKSNVELYGQGGELLVNQRRKKTSIKQLFTAASKFQKHLRRGVYLACLLYHEDKVLVTNEDFLPVIEVDENYPKKIHNDFHWFFKVAFSWNDLKWLKGDMEKSQNSSAVFRIKLLQAAVHMQTALSIQELGKLYHKMIRDVEGTIVISVINYIHSPKSVSVLNLRWMPLAKLTKRANLVNFAESNVADILMASIPEQITYHQVSKVKLPRGLYLSYLKMRSSVDSLQVLVPSRTPNMPPHCKVRDNPHVTAEEWEWLVKKENLRESLVTATYQQRLFIEQVVVTARRLFTFMEVPDEEAVNHRLYDAEVIEVNKDVSLIMVVPPAETSCSMPGQRELLLQRSDLLPLTVQVFEMVHFGTYQLDLISMYSRLSCIIEMDVDLAQHSLRKAFNAVEVSAAKSKLNELETLHAQLNTAWKKSRWLLDVISFARDRLSVSSITMRQLLNVHPKRTLPSTESHCYLQPPDPKTAKSRGSWPGVGVGRHLGRMPNEISRSEQHLTSESISVTSQIMKCSSAKTSSPIERASENEEMMAVTRSSSADMTDRVDGSRHTKYNPNAQPTSGNSSSGSTHSISSDEMSASKVGGSDDGKDESEVRVPVPSPAVIQIHAAYNTGLQTRVHFKFQVSPCTTAREVVDMFVKQTNMSVVLKGKDSPVYADDELSNFCLVAVIGARERCLRDDFRLVQLQKPWKEGRLYVRRKSNVLAAIEYDAKQSPYV</sequence>
<evidence type="ECO:0000256" key="1">
    <source>
        <dbReference type="PROSITE-ProRule" id="PRU00023"/>
    </source>
</evidence>
<dbReference type="PROSITE" id="PS50297">
    <property type="entry name" value="ANK_REP_REGION"/>
    <property type="match status" value="1"/>
</dbReference>
<dbReference type="SMART" id="SM00248">
    <property type="entry name" value="ANK"/>
    <property type="match status" value="2"/>
</dbReference>
<feature type="compositionally biased region" description="Low complexity" evidence="2">
    <location>
        <begin position="599"/>
        <end position="609"/>
    </location>
</feature>
<evidence type="ECO:0000256" key="2">
    <source>
        <dbReference type="SAM" id="MobiDB-lite"/>
    </source>
</evidence>
<feature type="repeat" description="ANK" evidence="1">
    <location>
        <begin position="685"/>
        <end position="711"/>
    </location>
</feature>
<proteinExistence type="predicted"/>
<dbReference type="Gene3D" id="2.60.40.10">
    <property type="entry name" value="Immunoglobulins"/>
    <property type="match status" value="1"/>
</dbReference>
<dbReference type="PROSITE" id="PS50853">
    <property type="entry name" value="FN3"/>
    <property type="match status" value="1"/>
</dbReference>
<dbReference type="InterPro" id="IPR036770">
    <property type="entry name" value="Ankyrin_rpt-contain_sf"/>
</dbReference>
<dbReference type="InterPro" id="IPR000159">
    <property type="entry name" value="RA_dom"/>
</dbReference>
<dbReference type="SUPFAM" id="SSF49265">
    <property type="entry name" value="Fibronectin type III"/>
    <property type="match status" value="1"/>
</dbReference>
<feature type="domain" description="Ras-associating" evidence="3">
    <location>
        <begin position="1554"/>
        <end position="1631"/>
    </location>
</feature>
<dbReference type="GO" id="GO:0007165">
    <property type="term" value="P:signal transduction"/>
    <property type="evidence" value="ECO:0007669"/>
    <property type="project" value="InterPro"/>
</dbReference>
<dbReference type="CDD" id="cd00063">
    <property type="entry name" value="FN3"/>
    <property type="match status" value="1"/>
</dbReference>
<feature type="compositionally biased region" description="Low complexity" evidence="2">
    <location>
        <begin position="252"/>
        <end position="266"/>
    </location>
</feature>
<dbReference type="PROSITE" id="PS50200">
    <property type="entry name" value="RA"/>
    <property type="match status" value="1"/>
</dbReference>
<dbReference type="InterPro" id="IPR039269">
    <property type="entry name" value="ANKFN1"/>
</dbReference>
<feature type="compositionally biased region" description="Polar residues" evidence="2">
    <location>
        <begin position="1439"/>
        <end position="1450"/>
    </location>
</feature>
<protein>
    <recommendedName>
        <fullName evidence="7">Ankyrin repeat and fibronectin type-III domain-containing protein 1</fullName>
    </recommendedName>
</protein>
<accession>A0AAN9T4I0</accession>
<keyword evidence="6" id="KW-1185">Reference proteome</keyword>
<evidence type="ECO:0008006" key="7">
    <source>
        <dbReference type="Google" id="ProtNLM"/>
    </source>
</evidence>
<dbReference type="Gene3D" id="1.25.40.20">
    <property type="entry name" value="Ankyrin repeat-containing domain"/>
    <property type="match status" value="1"/>
</dbReference>
<feature type="compositionally biased region" description="Basic and acidic residues" evidence="2">
    <location>
        <begin position="1514"/>
        <end position="1524"/>
    </location>
</feature>
<keyword evidence="1" id="KW-0040">ANK repeat</keyword>
<dbReference type="PANTHER" id="PTHR21437">
    <property type="entry name" value="WIDE AWAKE"/>
    <property type="match status" value="1"/>
</dbReference>
<dbReference type="InterPro" id="IPR036116">
    <property type="entry name" value="FN3_sf"/>
</dbReference>
<gene>
    <name evidence="5" type="ORF">V9T40_014773</name>
</gene>
<feature type="domain" description="Fibronectin type-III" evidence="4">
    <location>
        <begin position="801"/>
        <end position="898"/>
    </location>
</feature>
<dbReference type="CDD" id="cd17117">
    <property type="entry name" value="RA_ANKFN1_like"/>
    <property type="match status" value="1"/>
</dbReference>
<organism evidence="5 6">
    <name type="scientific">Parthenolecanium corni</name>
    <dbReference type="NCBI Taxonomy" id="536013"/>
    <lineage>
        <taxon>Eukaryota</taxon>
        <taxon>Metazoa</taxon>
        <taxon>Ecdysozoa</taxon>
        <taxon>Arthropoda</taxon>
        <taxon>Hexapoda</taxon>
        <taxon>Insecta</taxon>
        <taxon>Pterygota</taxon>
        <taxon>Neoptera</taxon>
        <taxon>Paraneoptera</taxon>
        <taxon>Hemiptera</taxon>
        <taxon>Sternorrhyncha</taxon>
        <taxon>Coccoidea</taxon>
        <taxon>Coccidae</taxon>
        <taxon>Parthenolecanium</taxon>
    </lineage>
</organism>
<dbReference type="GO" id="GO:0000132">
    <property type="term" value="P:establishment of mitotic spindle orientation"/>
    <property type="evidence" value="ECO:0007669"/>
    <property type="project" value="TreeGrafter"/>
</dbReference>
<evidence type="ECO:0000313" key="6">
    <source>
        <dbReference type="Proteomes" id="UP001367676"/>
    </source>
</evidence>
<dbReference type="InterPro" id="IPR002110">
    <property type="entry name" value="Ankyrin_rpt"/>
</dbReference>
<evidence type="ECO:0000313" key="5">
    <source>
        <dbReference type="EMBL" id="KAK7571169.1"/>
    </source>
</evidence>
<dbReference type="GO" id="GO:0005819">
    <property type="term" value="C:spindle"/>
    <property type="evidence" value="ECO:0007669"/>
    <property type="project" value="TreeGrafter"/>
</dbReference>
<dbReference type="SUPFAM" id="SSF48403">
    <property type="entry name" value="Ankyrin repeat"/>
    <property type="match status" value="1"/>
</dbReference>
<dbReference type="Pfam" id="PF13637">
    <property type="entry name" value="Ank_4"/>
    <property type="match status" value="1"/>
</dbReference>
<dbReference type="EMBL" id="JBBCAQ010000041">
    <property type="protein sequence ID" value="KAK7571169.1"/>
    <property type="molecule type" value="Genomic_DNA"/>
</dbReference>
<reference evidence="5 6" key="1">
    <citation type="submission" date="2024-03" db="EMBL/GenBank/DDBJ databases">
        <title>Adaptation during the transition from Ophiocordyceps entomopathogen to insect associate is accompanied by gene loss and intensified selection.</title>
        <authorList>
            <person name="Ward C.M."/>
            <person name="Onetto C.A."/>
            <person name="Borneman A.R."/>
        </authorList>
    </citation>
    <scope>NUCLEOTIDE SEQUENCE [LARGE SCALE GENOMIC DNA]</scope>
    <source>
        <strain evidence="5">AWRI1</strain>
        <tissue evidence="5">Single Adult Female</tissue>
    </source>
</reference>
<dbReference type="GO" id="GO:0061172">
    <property type="term" value="P:regulation of establishment of bipolar cell polarity"/>
    <property type="evidence" value="ECO:0007669"/>
    <property type="project" value="TreeGrafter"/>
</dbReference>
<feature type="region of interest" description="Disordered" evidence="2">
    <location>
        <begin position="587"/>
        <end position="621"/>
    </location>
</feature>
<feature type="compositionally biased region" description="Low complexity" evidence="2">
    <location>
        <begin position="1490"/>
        <end position="1504"/>
    </location>
</feature>
<dbReference type="PANTHER" id="PTHR21437:SF1">
    <property type="entry name" value="WIDE AWAKE"/>
    <property type="match status" value="1"/>
</dbReference>
<feature type="region of interest" description="Disordered" evidence="2">
    <location>
        <begin position="242"/>
        <end position="269"/>
    </location>
</feature>